<dbReference type="PROSITE" id="PS50089">
    <property type="entry name" value="ZF_RING_2"/>
    <property type="match status" value="1"/>
</dbReference>
<dbReference type="GO" id="GO:0016567">
    <property type="term" value="P:protein ubiquitination"/>
    <property type="evidence" value="ECO:0007669"/>
    <property type="project" value="TreeGrafter"/>
</dbReference>
<feature type="signal peptide" evidence="15">
    <location>
        <begin position="1"/>
        <end position="22"/>
    </location>
</feature>
<evidence type="ECO:0000256" key="1">
    <source>
        <dbReference type="ARBA" id="ARBA00000900"/>
    </source>
</evidence>
<evidence type="ECO:0000256" key="11">
    <source>
        <dbReference type="ARBA" id="ARBA00023136"/>
    </source>
</evidence>
<dbReference type="PANTHER" id="PTHR45977:SF4">
    <property type="entry name" value="RING-TYPE DOMAIN-CONTAINING PROTEIN"/>
    <property type="match status" value="1"/>
</dbReference>
<accession>A0AAV9H1U2</accession>
<keyword evidence="4" id="KW-0808">Transferase</keyword>
<evidence type="ECO:0000256" key="5">
    <source>
        <dbReference type="ARBA" id="ARBA00022692"/>
    </source>
</evidence>
<evidence type="ECO:0000259" key="16">
    <source>
        <dbReference type="PROSITE" id="PS50089"/>
    </source>
</evidence>
<feature type="compositionally biased region" description="Basic and acidic residues" evidence="13">
    <location>
        <begin position="486"/>
        <end position="503"/>
    </location>
</feature>
<comment type="caution">
    <text evidence="17">The sequence shown here is derived from an EMBL/GenBank/DDBJ whole genome shotgun (WGS) entry which is preliminary data.</text>
</comment>
<gene>
    <name evidence="17" type="ORF">QBC34DRAFT_420655</name>
</gene>
<evidence type="ECO:0000256" key="2">
    <source>
        <dbReference type="ARBA" id="ARBA00004141"/>
    </source>
</evidence>
<evidence type="ECO:0000256" key="8">
    <source>
        <dbReference type="ARBA" id="ARBA00022786"/>
    </source>
</evidence>
<dbReference type="InterPro" id="IPR001841">
    <property type="entry name" value="Znf_RING"/>
</dbReference>
<feature type="region of interest" description="Disordered" evidence="13">
    <location>
        <begin position="267"/>
        <end position="338"/>
    </location>
</feature>
<proteinExistence type="predicted"/>
<evidence type="ECO:0000256" key="13">
    <source>
        <dbReference type="SAM" id="MobiDB-lite"/>
    </source>
</evidence>
<dbReference type="SUPFAM" id="SSF57850">
    <property type="entry name" value="RING/U-box"/>
    <property type="match status" value="1"/>
</dbReference>
<dbReference type="Pfam" id="PF13639">
    <property type="entry name" value="zf-RING_2"/>
    <property type="match status" value="1"/>
</dbReference>
<comment type="subcellular location">
    <subcellularLocation>
        <location evidence="2">Membrane</location>
        <topology evidence="2">Multi-pass membrane protein</topology>
    </subcellularLocation>
</comment>
<keyword evidence="18" id="KW-1185">Reference proteome</keyword>
<name>A0AAV9H1U2_9PEZI</name>
<dbReference type="Proteomes" id="UP001321760">
    <property type="component" value="Unassembled WGS sequence"/>
</dbReference>
<organism evidence="17 18">
    <name type="scientific">Podospora aff. communis PSN243</name>
    <dbReference type="NCBI Taxonomy" id="3040156"/>
    <lineage>
        <taxon>Eukaryota</taxon>
        <taxon>Fungi</taxon>
        <taxon>Dikarya</taxon>
        <taxon>Ascomycota</taxon>
        <taxon>Pezizomycotina</taxon>
        <taxon>Sordariomycetes</taxon>
        <taxon>Sordariomycetidae</taxon>
        <taxon>Sordariales</taxon>
        <taxon>Podosporaceae</taxon>
        <taxon>Podospora</taxon>
    </lineage>
</organism>
<evidence type="ECO:0000256" key="9">
    <source>
        <dbReference type="ARBA" id="ARBA00022833"/>
    </source>
</evidence>
<dbReference type="EMBL" id="MU865915">
    <property type="protein sequence ID" value="KAK4454984.1"/>
    <property type="molecule type" value="Genomic_DNA"/>
</dbReference>
<feature type="chain" id="PRO_5043485532" description="RING-type E3 ubiquitin transferase" evidence="15">
    <location>
        <begin position="23"/>
        <end position="527"/>
    </location>
</feature>
<keyword evidence="10 14" id="KW-1133">Transmembrane helix</keyword>
<feature type="compositionally biased region" description="Low complexity" evidence="13">
    <location>
        <begin position="472"/>
        <end position="482"/>
    </location>
</feature>
<evidence type="ECO:0000313" key="17">
    <source>
        <dbReference type="EMBL" id="KAK4454984.1"/>
    </source>
</evidence>
<dbReference type="GO" id="GO:0008270">
    <property type="term" value="F:zinc ion binding"/>
    <property type="evidence" value="ECO:0007669"/>
    <property type="project" value="UniProtKB-KW"/>
</dbReference>
<comment type="catalytic activity">
    <reaction evidence="1">
        <text>S-ubiquitinyl-[E2 ubiquitin-conjugating enzyme]-L-cysteine + [acceptor protein]-L-lysine = [E2 ubiquitin-conjugating enzyme]-L-cysteine + N(6)-ubiquitinyl-[acceptor protein]-L-lysine.</text>
        <dbReference type="EC" id="2.3.2.27"/>
    </reaction>
</comment>
<evidence type="ECO:0000313" key="18">
    <source>
        <dbReference type="Proteomes" id="UP001321760"/>
    </source>
</evidence>
<dbReference type="Gene3D" id="3.30.40.10">
    <property type="entry name" value="Zinc/RING finger domain, C3HC4 (zinc finger)"/>
    <property type="match status" value="1"/>
</dbReference>
<protein>
    <recommendedName>
        <fullName evidence="3">RING-type E3 ubiquitin transferase</fullName>
        <ecNumber evidence="3">2.3.2.27</ecNumber>
    </recommendedName>
</protein>
<keyword evidence="6" id="KW-0479">Metal-binding</keyword>
<keyword evidence="15" id="KW-0732">Signal</keyword>
<evidence type="ECO:0000256" key="4">
    <source>
        <dbReference type="ARBA" id="ARBA00022679"/>
    </source>
</evidence>
<dbReference type="EC" id="2.3.2.27" evidence="3"/>
<sequence length="527" mass="57954">MASRLQFFVIAAALALLAPATAQQQDVAIRWLPEVPDYQLKPPMRLQLTAPSGEAVFLKYPIYPLTKALGLNGTEVARNAVKFSGNLVLAEPDSFELLNRTGTIAYVSCDRDDSNEIINQVMGLKDTIMAILLYSLRGSYCDLQGSDDLPFKSIFTMGTVEDAGETLNNTRTSEGVVRASIIGTWQDRQEENEGQSGSNSAVAMSILYSITGLITLLFLVIIATGAIRAHRYPERYGPRSGYGGRPRQSRAKGIARAVLETLPIVKFGDPAPSNKLDPSLELEHQRSHSSPDSLTRARLSAIPEEPRTPKNNQKEPATPRPATILENPTMTAVGGQVPGTSTHVCDGTGNGPHDEHLECSICTEDFLVGEDVRVLPCDHKFHPTCIDPWLINVSGTCPLCRLDLRPEGEKGADGLDDPSQLAPPLAGEWNDRDEASTPGRERRRSSRLLDFHRLRQASVEERIEILRRHRSQQQQSGSQAGDGDLEERGRRARLADRLRDTFRIRTRTQSPRQSREATAQPGPSPST</sequence>
<reference evidence="17" key="1">
    <citation type="journal article" date="2023" name="Mol. Phylogenet. Evol.">
        <title>Genome-scale phylogeny and comparative genomics of the fungal order Sordariales.</title>
        <authorList>
            <person name="Hensen N."/>
            <person name="Bonometti L."/>
            <person name="Westerberg I."/>
            <person name="Brannstrom I.O."/>
            <person name="Guillou S."/>
            <person name="Cros-Aarteil S."/>
            <person name="Calhoun S."/>
            <person name="Haridas S."/>
            <person name="Kuo A."/>
            <person name="Mondo S."/>
            <person name="Pangilinan J."/>
            <person name="Riley R."/>
            <person name="LaButti K."/>
            <person name="Andreopoulos B."/>
            <person name="Lipzen A."/>
            <person name="Chen C."/>
            <person name="Yan M."/>
            <person name="Daum C."/>
            <person name="Ng V."/>
            <person name="Clum A."/>
            <person name="Steindorff A."/>
            <person name="Ohm R.A."/>
            <person name="Martin F."/>
            <person name="Silar P."/>
            <person name="Natvig D.O."/>
            <person name="Lalanne C."/>
            <person name="Gautier V."/>
            <person name="Ament-Velasquez S.L."/>
            <person name="Kruys A."/>
            <person name="Hutchinson M.I."/>
            <person name="Powell A.J."/>
            <person name="Barry K."/>
            <person name="Miller A.N."/>
            <person name="Grigoriev I.V."/>
            <person name="Debuchy R."/>
            <person name="Gladieux P."/>
            <person name="Hiltunen Thoren M."/>
            <person name="Johannesson H."/>
        </authorList>
    </citation>
    <scope>NUCLEOTIDE SEQUENCE</scope>
    <source>
        <strain evidence="17">PSN243</strain>
    </source>
</reference>
<evidence type="ECO:0000256" key="6">
    <source>
        <dbReference type="ARBA" id="ARBA00022723"/>
    </source>
</evidence>
<dbReference type="GO" id="GO:0016020">
    <property type="term" value="C:membrane"/>
    <property type="evidence" value="ECO:0007669"/>
    <property type="project" value="UniProtKB-SubCell"/>
</dbReference>
<feature type="transmembrane region" description="Helical" evidence="14">
    <location>
        <begin position="206"/>
        <end position="227"/>
    </location>
</feature>
<dbReference type="PANTHER" id="PTHR45977">
    <property type="entry name" value="TARGET OF ERK KINASE MPK-1"/>
    <property type="match status" value="1"/>
</dbReference>
<dbReference type="GO" id="GO:0061630">
    <property type="term" value="F:ubiquitin protein ligase activity"/>
    <property type="evidence" value="ECO:0007669"/>
    <property type="project" value="UniProtKB-EC"/>
</dbReference>
<keyword evidence="5 14" id="KW-0812">Transmembrane</keyword>
<dbReference type="CDD" id="cd16454">
    <property type="entry name" value="RING-H2_PA-TM-RING"/>
    <property type="match status" value="1"/>
</dbReference>
<reference evidence="17" key="2">
    <citation type="submission" date="2023-05" db="EMBL/GenBank/DDBJ databases">
        <authorList>
            <consortium name="Lawrence Berkeley National Laboratory"/>
            <person name="Steindorff A."/>
            <person name="Hensen N."/>
            <person name="Bonometti L."/>
            <person name="Westerberg I."/>
            <person name="Brannstrom I.O."/>
            <person name="Guillou S."/>
            <person name="Cros-Aarteil S."/>
            <person name="Calhoun S."/>
            <person name="Haridas S."/>
            <person name="Kuo A."/>
            <person name="Mondo S."/>
            <person name="Pangilinan J."/>
            <person name="Riley R."/>
            <person name="Labutti K."/>
            <person name="Andreopoulos B."/>
            <person name="Lipzen A."/>
            <person name="Chen C."/>
            <person name="Yanf M."/>
            <person name="Daum C."/>
            <person name="Ng V."/>
            <person name="Clum A."/>
            <person name="Ohm R."/>
            <person name="Martin F."/>
            <person name="Silar P."/>
            <person name="Natvig D."/>
            <person name="Lalanne C."/>
            <person name="Gautier V."/>
            <person name="Ament-Velasquez S.L."/>
            <person name="Kruys A."/>
            <person name="Hutchinson M.I."/>
            <person name="Powell A.J."/>
            <person name="Barry K."/>
            <person name="Miller A.N."/>
            <person name="Grigoriev I.V."/>
            <person name="Debuchy R."/>
            <person name="Gladieux P."/>
            <person name="Thoren M.H."/>
            <person name="Johannesson H."/>
        </authorList>
    </citation>
    <scope>NUCLEOTIDE SEQUENCE</scope>
    <source>
        <strain evidence="17">PSN243</strain>
    </source>
</reference>
<keyword evidence="11 14" id="KW-0472">Membrane</keyword>
<evidence type="ECO:0000256" key="12">
    <source>
        <dbReference type="PROSITE-ProRule" id="PRU00175"/>
    </source>
</evidence>
<dbReference type="SMART" id="SM00184">
    <property type="entry name" value="RING"/>
    <property type="match status" value="1"/>
</dbReference>
<feature type="domain" description="RING-type" evidence="16">
    <location>
        <begin position="359"/>
        <end position="401"/>
    </location>
</feature>
<feature type="region of interest" description="Disordered" evidence="13">
    <location>
        <begin position="467"/>
        <end position="527"/>
    </location>
</feature>
<feature type="region of interest" description="Disordered" evidence="13">
    <location>
        <begin position="410"/>
        <end position="445"/>
    </location>
</feature>
<keyword evidence="7 12" id="KW-0863">Zinc-finger</keyword>
<evidence type="ECO:0000256" key="10">
    <source>
        <dbReference type="ARBA" id="ARBA00022989"/>
    </source>
</evidence>
<dbReference type="GO" id="GO:0006511">
    <property type="term" value="P:ubiquitin-dependent protein catabolic process"/>
    <property type="evidence" value="ECO:0007669"/>
    <property type="project" value="TreeGrafter"/>
</dbReference>
<evidence type="ECO:0000256" key="15">
    <source>
        <dbReference type="SAM" id="SignalP"/>
    </source>
</evidence>
<dbReference type="InterPro" id="IPR013083">
    <property type="entry name" value="Znf_RING/FYVE/PHD"/>
</dbReference>
<keyword evidence="8" id="KW-0833">Ubl conjugation pathway</keyword>
<evidence type="ECO:0000256" key="14">
    <source>
        <dbReference type="SAM" id="Phobius"/>
    </source>
</evidence>
<evidence type="ECO:0000256" key="3">
    <source>
        <dbReference type="ARBA" id="ARBA00012483"/>
    </source>
</evidence>
<evidence type="ECO:0000256" key="7">
    <source>
        <dbReference type="ARBA" id="ARBA00022771"/>
    </source>
</evidence>
<keyword evidence="9" id="KW-0862">Zinc</keyword>
<dbReference type="AlphaFoldDB" id="A0AAV9H1U2"/>